<evidence type="ECO:0000256" key="2">
    <source>
        <dbReference type="SAM" id="SignalP"/>
    </source>
</evidence>
<keyword evidence="1" id="KW-1133">Transmembrane helix</keyword>
<feature type="chain" id="PRO_5037962186" evidence="2">
    <location>
        <begin position="21"/>
        <end position="258"/>
    </location>
</feature>
<dbReference type="AlphaFoldDB" id="A0A914X147"/>
<keyword evidence="1" id="KW-0472">Membrane</keyword>
<feature type="transmembrane region" description="Helical" evidence="1">
    <location>
        <begin position="173"/>
        <end position="201"/>
    </location>
</feature>
<evidence type="ECO:0000256" key="1">
    <source>
        <dbReference type="SAM" id="Phobius"/>
    </source>
</evidence>
<sequence>MMLRLVLLLLVAAFVPSSISQSPSTTPSTGTPHSCGPIQDYDVLTYAVNSVGQTLTITPNTFGDGCPGLLSTDGRDKLIQFVGTPKDMDFYILFTKSHLNMGERVEIFDGDMSPLSYCEGDGGDPTDDFCPPVILLKNNFYLSMPAVGNDVQVVVVATSPVPYSYYAYSQLPAWATVTTILITFVFLFLMTALCCACMLAVCRRHRRARTASTGHTRCRNVPDGPPVYSTNYPVFDLPPIYMVREETSVDQKTPLPSQ</sequence>
<keyword evidence="3" id="KW-1185">Reference proteome</keyword>
<dbReference type="WBParaSite" id="PSAMB.scaffold6010size10382.g27726.t1">
    <property type="protein sequence ID" value="PSAMB.scaffold6010size10382.g27726.t1"/>
    <property type="gene ID" value="PSAMB.scaffold6010size10382.g27726"/>
</dbReference>
<proteinExistence type="predicted"/>
<evidence type="ECO:0000313" key="3">
    <source>
        <dbReference type="Proteomes" id="UP000887566"/>
    </source>
</evidence>
<accession>A0A914X147</accession>
<keyword evidence="2" id="KW-0732">Signal</keyword>
<evidence type="ECO:0000313" key="4">
    <source>
        <dbReference type="WBParaSite" id="PSAMB.scaffold6010size10382.g27726.t1"/>
    </source>
</evidence>
<organism evidence="3 4">
    <name type="scientific">Plectus sambesii</name>
    <dbReference type="NCBI Taxonomy" id="2011161"/>
    <lineage>
        <taxon>Eukaryota</taxon>
        <taxon>Metazoa</taxon>
        <taxon>Ecdysozoa</taxon>
        <taxon>Nematoda</taxon>
        <taxon>Chromadorea</taxon>
        <taxon>Plectida</taxon>
        <taxon>Plectina</taxon>
        <taxon>Plectoidea</taxon>
        <taxon>Plectidae</taxon>
        <taxon>Plectus</taxon>
    </lineage>
</organism>
<feature type="signal peptide" evidence="2">
    <location>
        <begin position="1"/>
        <end position="20"/>
    </location>
</feature>
<reference evidence="4" key="1">
    <citation type="submission" date="2022-11" db="UniProtKB">
        <authorList>
            <consortium name="WormBaseParasite"/>
        </authorList>
    </citation>
    <scope>IDENTIFICATION</scope>
</reference>
<protein>
    <submittedName>
        <fullName evidence="4">CUB domain-containing protein</fullName>
    </submittedName>
</protein>
<keyword evidence="1" id="KW-0812">Transmembrane</keyword>
<name>A0A914X147_9BILA</name>
<dbReference type="Proteomes" id="UP000887566">
    <property type="component" value="Unplaced"/>
</dbReference>